<dbReference type="AlphaFoldDB" id="A0A836CCT1"/>
<keyword evidence="3" id="KW-1185">Reference proteome</keyword>
<gene>
    <name evidence="2" type="ORF">JKP88DRAFT_321054</name>
</gene>
<reference evidence="2" key="1">
    <citation type="submission" date="2021-02" db="EMBL/GenBank/DDBJ databases">
        <title>First Annotated Genome of the Yellow-green Alga Tribonema minus.</title>
        <authorList>
            <person name="Mahan K.M."/>
        </authorList>
    </citation>
    <scope>NUCLEOTIDE SEQUENCE</scope>
    <source>
        <strain evidence="2">UTEX B ZZ1240</strain>
    </source>
</reference>
<proteinExistence type="predicted"/>
<name>A0A836CCT1_9STRA</name>
<evidence type="ECO:0000313" key="2">
    <source>
        <dbReference type="EMBL" id="KAG5181645.1"/>
    </source>
</evidence>
<feature type="chain" id="PRO_5032502868" evidence="1">
    <location>
        <begin position="21"/>
        <end position="104"/>
    </location>
</feature>
<comment type="caution">
    <text evidence="2">The sequence shown here is derived from an EMBL/GenBank/DDBJ whole genome shotgun (WGS) entry which is preliminary data.</text>
</comment>
<feature type="signal peptide" evidence="1">
    <location>
        <begin position="1"/>
        <end position="20"/>
    </location>
</feature>
<keyword evidence="1" id="KW-0732">Signal</keyword>
<dbReference type="EMBL" id="JAFCMP010000312">
    <property type="protein sequence ID" value="KAG5181645.1"/>
    <property type="molecule type" value="Genomic_DNA"/>
</dbReference>
<sequence>MVSFKSLALLLSAAAMSAMGSSAPSRDGSLEQGPPTLFVRVHDGGKARFLRVNDKGAADPRELIVDPNATDCWGEGTLCLAGTSCNQCCNGSSFDWGTISFYCE</sequence>
<evidence type="ECO:0000313" key="3">
    <source>
        <dbReference type="Proteomes" id="UP000664859"/>
    </source>
</evidence>
<organism evidence="2 3">
    <name type="scientific">Tribonema minus</name>
    <dbReference type="NCBI Taxonomy" id="303371"/>
    <lineage>
        <taxon>Eukaryota</taxon>
        <taxon>Sar</taxon>
        <taxon>Stramenopiles</taxon>
        <taxon>Ochrophyta</taxon>
        <taxon>PX clade</taxon>
        <taxon>Xanthophyceae</taxon>
        <taxon>Tribonematales</taxon>
        <taxon>Tribonemataceae</taxon>
        <taxon>Tribonema</taxon>
    </lineage>
</organism>
<accession>A0A836CCT1</accession>
<protein>
    <submittedName>
        <fullName evidence="2">Uncharacterized protein</fullName>
    </submittedName>
</protein>
<evidence type="ECO:0000256" key="1">
    <source>
        <dbReference type="SAM" id="SignalP"/>
    </source>
</evidence>
<dbReference type="Proteomes" id="UP000664859">
    <property type="component" value="Unassembled WGS sequence"/>
</dbReference>